<evidence type="ECO:0000313" key="1">
    <source>
        <dbReference type="EMBL" id="TCO32387.1"/>
    </source>
</evidence>
<gene>
    <name evidence="1" type="ORF">EV644_1011031</name>
</gene>
<dbReference type="RefSeq" id="WP_132186760.1">
    <property type="nucleotide sequence ID" value="NZ_SLWM01000001.1"/>
</dbReference>
<accession>A0ABY2BWT0</accession>
<sequence>MIERQCGTAYEFTVAGPMGPLLRAAFPGQRFAAIEACTVIRMQVPPDRDLDLVDLVGLFESAGVVVQDLYRVSPPA</sequence>
<name>A0ABY2BWT0_9ACTN</name>
<organism evidence="1 2">
    <name type="scientific">Kribbella orskensis</name>
    <dbReference type="NCBI Taxonomy" id="2512216"/>
    <lineage>
        <taxon>Bacteria</taxon>
        <taxon>Bacillati</taxon>
        <taxon>Actinomycetota</taxon>
        <taxon>Actinomycetes</taxon>
        <taxon>Propionibacteriales</taxon>
        <taxon>Kribbellaceae</taxon>
        <taxon>Kribbella</taxon>
    </lineage>
</organism>
<protein>
    <submittedName>
        <fullName evidence="1">Uncharacterized protein</fullName>
    </submittedName>
</protein>
<comment type="caution">
    <text evidence="1">The sequence shown here is derived from an EMBL/GenBank/DDBJ whole genome shotgun (WGS) entry which is preliminary data.</text>
</comment>
<evidence type="ECO:0000313" key="2">
    <source>
        <dbReference type="Proteomes" id="UP000295818"/>
    </source>
</evidence>
<proteinExistence type="predicted"/>
<dbReference type="Proteomes" id="UP000295818">
    <property type="component" value="Unassembled WGS sequence"/>
</dbReference>
<dbReference type="EMBL" id="SLWM01000001">
    <property type="protein sequence ID" value="TCO32387.1"/>
    <property type="molecule type" value="Genomic_DNA"/>
</dbReference>
<keyword evidence="2" id="KW-1185">Reference proteome</keyword>
<reference evidence="1 2" key="1">
    <citation type="journal article" date="2015" name="Stand. Genomic Sci.">
        <title>Genomic Encyclopedia of Bacterial and Archaeal Type Strains, Phase III: the genomes of soil and plant-associated and newly described type strains.</title>
        <authorList>
            <person name="Whitman W.B."/>
            <person name="Woyke T."/>
            <person name="Klenk H.P."/>
            <person name="Zhou Y."/>
            <person name="Lilburn T.G."/>
            <person name="Beck B.J."/>
            <person name="De Vos P."/>
            <person name="Vandamme P."/>
            <person name="Eisen J.A."/>
            <person name="Garrity G."/>
            <person name="Hugenholtz P."/>
            <person name="Kyrpides N.C."/>
        </authorList>
    </citation>
    <scope>NUCLEOTIDE SEQUENCE [LARGE SCALE GENOMIC DNA]</scope>
    <source>
        <strain evidence="1 2">VKM Ac-2538</strain>
    </source>
</reference>